<dbReference type="GO" id="GO:0003677">
    <property type="term" value="F:DNA binding"/>
    <property type="evidence" value="ECO:0007669"/>
    <property type="project" value="UniProtKB-KW"/>
</dbReference>
<organism evidence="8 9">
    <name type="scientific">Silicimonas algicola</name>
    <dbReference type="NCBI Taxonomy" id="1826607"/>
    <lineage>
        <taxon>Bacteria</taxon>
        <taxon>Pseudomonadati</taxon>
        <taxon>Pseudomonadota</taxon>
        <taxon>Alphaproteobacteria</taxon>
        <taxon>Rhodobacterales</taxon>
        <taxon>Paracoccaceae</taxon>
    </lineage>
</organism>
<dbReference type="InterPro" id="IPR014284">
    <property type="entry name" value="RNA_pol_sigma-70_dom"/>
</dbReference>
<dbReference type="InterPro" id="IPR036388">
    <property type="entry name" value="WH-like_DNA-bd_sf"/>
</dbReference>
<evidence type="ECO:0000259" key="7">
    <source>
        <dbReference type="Pfam" id="PF08281"/>
    </source>
</evidence>
<dbReference type="Gene3D" id="1.10.1740.10">
    <property type="match status" value="1"/>
</dbReference>
<evidence type="ECO:0000256" key="4">
    <source>
        <dbReference type="ARBA" id="ARBA00023125"/>
    </source>
</evidence>
<evidence type="ECO:0000313" key="9">
    <source>
        <dbReference type="Proteomes" id="UP000245390"/>
    </source>
</evidence>
<dbReference type="PANTHER" id="PTHR43133:SF8">
    <property type="entry name" value="RNA POLYMERASE SIGMA FACTOR HI_1459-RELATED"/>
    <property type="match status" value="1"/>
</dbReference>
<reference evidence="8 9" key="1">
    <citation type="submission" date="2018-05" db="EMBL/GenBank/DDBJ databases">
        <title>Genomic Encyclopedia of Type Strains, Phase IV (KMG-IV): sequencing the most valuable type-strain genomes for metagenomic binning, comparative biology and taxonomic classification.</title>
        <authorList>
            <person name="Goeker M."/>
        </authorList>
    </citation>
    <scope>NUCLEOTIDE SEQUENCE [LARGE SCALE GENOMIC DNA]</scope>
    <source>
        <strain evidence="8 9">DSM 103371</strain>
    </source>
</reference>
<keyword evidence="3" id="KW-0731">Sigma factor</keyword>
<dbReference type="InterPro" id="IPR013249">
    <property type="entry name" value="RNA_pol_sigma70_r4_t2"/>
</dbReference>
<dbReference type="AlphaFoldDB" id="A0A316GDS5"/>
<comment type="similarity">
    <text evidence="1">Belongs to the sigma-70 factor family. ECF subfamily.</text>
</comment>
<proteinExistence type="inferred from homology"/>
<dbReference type="SUPFAM" id="SSF88946">
    <property type="entry name" value="Sigma2 domain of RNA polymerase sigma factors"/>
    <property type="match status" value="1"/>
</dbReference>
<protein>
    <submittedName>
        <fullName evidence="8">RNA polymerase sigma-70 factor (ECF subfamily)</fullName>
    </submittedName>
</protein>
<name>A0A316GDS5_9RHOB</name>
<evidence type="ECO:0000256" key="3">
    <source>
        <dbReference type="ARBA" id="ARBA00023082"/>
    </source>
</evidence>
<keyword evidence="5" id="KW-0804">Transcription</keyword>
<dbReference type="InterPro" id="IPR013325">
    <property type="entry name" value="RNA_pol_sigma_r2"/>
</dbReference>
<keyword evidence="9" id="KW-1185">Reference proteome</keyword>
<feature type="domain" description="RNA polymerase sigma factor 70 region 4 type 2" evidence="7">
    <location>
        <begin position="119"/>
        <end position="170"/>
    </location>
</feature>
<dbReference type="GO" id="GO:0016987">
    <property type="term" value="F:sigma factor activity"/>
    <property type="evidence" value="ECO:0007669"/>
    <property type="project" value="UniProtKB-KW"/>
</dbReference>
<dbReference type="PANTHER" id="PTHR43133">
    <property type="entry name" value="RNA POLYMERASE ECF-TYPE SIGMA FACTO"/>
    <property type="match status" value="1"/>
</dbReference>
<sequence length="179" mass="19891">MRMDTSDETLAREAAGGDAAAFSALVTRHYDRLFRLCFRLTGVRTEAEDLCQDICAALPAKVRAFRGEARFTTWLWRVAVNAANDRRRRAATRARTADGWGDVEDARRAEAAEAAAAMDWLARAMRALPDELRDTVALVMDEMTHAEAGEILGVSEGTVSWRMSEVKKRLRAMKEAVDG</sequence>
<gene>
    <name evidence="8" type="ORF">C8D95_101679</name>
</gene>
<dbReference type="Proteomes" id="UP000245390">
    <property type="component" value="Unassembled WGS sequence"/>
</dbReference>
<comment type="caution">
    <text evidence="8">The sequence shown here is derived from an EMBL/GenBank/DDBJ whole genome shotgun (WGS) entry which is preliminary data.</text>
</comment>
<evidence type="ECO:0000256" key="1">
    <source>
        <dbReference type="ARBA" id="ARBA00010641"/>
    </source>
</evidence>
<dbReference type="InterPro" id="IPR007627">
    <property type="entry name" value="RNA_pol_sigma70_r2"/>
</dbReference>
<dbReference type="Pfam" id="PF08281">
    <property type="entry name" value="Sigma70_r4_2"/>
    <property type="match status" value="1"/>
</dbReference>
<dbReference type="Pfam" id="PF04542">
    <property type="entry name" value="Sigma70_r2"/>
    <property type="match status" value="1"/>
</dbReference>
<keyword evidence="4" id="KW-0238">DNA-binding</keyword>
<dbReference type="Gene3D" id="1.10.10.10">
    <property type="entry name" value="Winged helix-like DNA-binding domain superfamily/Winged helix DNA-binding domain"/>
    <property type="match status" value="1"/>
</dbReference>
<evidence type="ECO:0000259" key="6">
    <source>
        <dbReference type="Pfam" id="PF04542"/>
    </source>
</evidence>
<dbReference type="EMBL" id="QGGV01000001">
    <property type="protein sequence ID" value="PWK58862.1"/>
    <property type="molecule type" value="Genomic_DNA"/>
</dbReference>
<evidence type="ECO:0000313" key="8">
    <source>
        <dbReference type="EMBL" id="PWK58862.1"/>
    </source>
</evidence>
<feature type="domain" description="RNA polymerase sigma-70 region 2" evidence="6">
    <location>
        <begin position="25"/>
        <end position="91"/>
    </location>
</feature>
<dbReference type="SUPFAM" id="SSF88659">
    <property type="entry name" value="Sigma3 and sigma4 domains of RNA polymerase sigma factors"/>
    <property type="match status" value="1"/>
</dbReference>
<dbReference type="GO" id="GO:0006352">
    <property type="term" value="P:DNA-templated transcription initiation"/>
    <property type="evidence" value="ECO:0007669"/>
    <property type="project" value="InterPro"/>
</dbReference>
<evidence type="ECO:0000256" key="5">
    <source>
        <dbReference type="ARBA" id="ARBA00023163"/>
    </source>
</evidence>
<dbReference type="InterPro" id="IPR039425">
    <property type="entry name" value="RNA_pol_sigma-70-like"/>
</dbReference>
<keyword evidence="2" id="KW-0805">Transcription regulation</keyword>
<dbReference type="InterPro" id="IPR013324">
    <property type="entry name" value="RNA_pol_sigma_r3/r4-like"/>
</dbReference>
<evidence type="ECO:0000256" key="2">
    <source>
        <dbReference type="ARBA" id="ARBA00023015"/>
    </source>
</evidence>
<accession>A0A316GDS5</accession>
<dbReference type="NCBIfam" id="TIGR02937">
    <property type="entry name" value="sigma70-ECF"/>
    <property type="match status" value="1"/>
</dbReference>